<name>A0A8J7PMX2_9BACT</name>
<protein>
    <submittedName>
        <fullName evidence="1">Uncharacterized protein</fullName>
    </submittedName>
</protein>
<sequence>MLTDMGAKRLEVECQILCAALRQSWSSQDLRGVLTAAGQLAEFFPDLLRSGSLKNSDLPDLYEFLGVDKKVGPNKMKALFRLQRKRHLMTKKLHGRENRLAYYELLDCGLVLKHPRLRLSHDLNVLRQALVKHNLIPDDGSFNAPGQAMPHHAAPQSGQDLLNMPGLPPLVRLMVDNRFLGPSEVQALHFQLTNFKKLTLEEAILQAGYVDGVTLQALKAHLGTSAGI</sequence>
<comment type="caution">
    <text evidence="1">The sequence shown here is derived from an EMBL/GenBank/DDBJ whole genome shotgun (WGS) entry which is preliminary data.</text>
</comment>
<dbReference type="AlphaFoldDB" id="A0A8J7PMX2"/>
<evidence type="ECO:0000313" key="2">
    <source>
        <dbReference type="Proteomes" id="UP000664277"/>
    </source>
</evidence>
<gene>
    <name evidence="1" type="ORF">J0M35_15420</name>
</gene>
<dbReference type="EMBL" id="JAFLCK010000024">
    <property type="protein sequence ID" value="MBN8661755.1"/>
    <property type="molecule type" value="Genomic_DNA"/>
</dbReference>
<reference evidence="1" key="1">
    <citation type="submission" date="2021-02" db="EMBL/GenBank/DDBJ databases">
        <title>Genome-Resolved Metagenomics of a Microbial Community Performing Photosynthetic Biological Nutrient Removal.</title>
        <authorList>
            <person name="Mcdaniel E.A."/>
        </authorList>
    </citation>
    <scope>NUCLEOTIDE SEQUENCE</scope>
    <source>
        <strain evidence="1">UWPOB_OBS1</strain>
    </source>
</reference>
<evidence type="ECO:0000313" key="1">
    <source>
        <dbReference type="EMBL" id="MBN8661755.1"/>
    </source>
</evidence>
<organism evidence="1 2">
    <name type="scientific">Candidatus Obscuribacter phosphatis</name>
    <dbReference type="NCBI Taxonomy" id="1906157"/>
    <lineage>
        <taxon>Bacteria</taxon>
        <taxon>Bacillati</taxon>
        <taxon>Candidatus Melainabacteria</taxon>
        <taxon>Candidatus Obscuribacterales</taxon>
        <taxon>Candidatus Obscuribacteraceae</taxon>
        <taxon>Candidatus Obscuribacter</taxon>
    </lineage>
</organism>
<accession>A0A8J7PMX2</accession>
<dbReference type="Proteomes" id="UP000664277">
    <property type="component" value="Unassembled WGS sequence"/>
</dbReference>
<proteinExistence type="predicted"/>